<evidence type="ECO:0000256" key="4">
    <source>
        <dbReference type="ARBA" id="ARBA00022964"/>
    </source>
</evidence>
<dbReference type="HAMAP" id="MF_00825">
    <property type="entry name" value="3_HAO"/>
    <property type="match status" value="1"/>
</dbReference>
<dbReference type="InterPro" id="IPR011051">
    <property type="entry name" value="RmlC_Cupin_sf"/>
</dbReference>
<dbReference type="UniPathway" id="UPA00253">
    <property type="reaction ID" value="UER00330"/>
</dbReference>
<comment type="catalytic activity">
    <reaction evidence="7">
        <text>3-hydroxyanthranilate + O2 = (2Z,4Z)-2-amino-3-carboxymuconate 6-semialdehyde</text>
        <dbReference type="Rhea" id="RHEA:17953"/>
        <dbReference type="ChEBI" id="CHEBI:15379"/>
        <dbReference type="ChEBI" id="CHEBI:36559"/>
        <dbReference type="ChEBI" id="CHEBI:77612"/>
        <dbReference type="EC" id="1.13.11.6"/>
    </reaction>
</comment>
<evidence type="ECO:0000256" key="1">
    <source>
        <dbReference type="ARBA" id="ARBA00002752"/>
    </source>
</evidence>
<feature type="binding site" evidence="7">
    <location>
        <position position="166"/>
    </location>
    <ligand>
        <name>Fe cation</name>
        <dbReference type="ChEBI" id="CHEBI:24875"/>
        <label>2</label>
    </ligand>
</feature>
<evidence type="ECO:0000256" key="6">
    <source>
        <dbReference type="ARBA" id="ARBA00023004"/>
    </source>
</evidence>
<evidence type="ECO:0000256" key="5">
    <source>
        <dbReference type="ARBA" id="ARBA00023002"/>
    </source>
</evidence>
<dbReference type="GO" id="GO:0043420">
    <property type="term" value="P:anthranilate metabolic process"/>
    <property type="evidence" value="ECO:0007669"/>
    <property type="project" value="UniProtKB-UniRule"/>
</dbReference>
<dbReference type="GO" id="GO:0019805">
    <property type="term" value="P:quinolinate biosynthetic process"/>
    <property type="evidence" value="ECO:0007669"/>
    <property type="project" value="UniProtKB-UniRule"/>
</dbReference>
<dbReference type="Pfam" id="PF06052">
    <property type="entry name" value="3-HAO"/>
    <property type="match status" value="1"/>
</dbReference>
<dbReference type="Proteomes" id="UP000198318">
    <property type="component" value="Unassembled WGS sequence"/>
</dbReference>
<feature type="binding site" evidence="7">
    <location>
        <position position="101"/>
    </location>
    <ligand>
        <name>Fe cation</name>
        <dbReference type="ChEBI" id="CHEBI:24875"/>
        <label>1</label>
        <note>catalytic</note>
    </ligand>
</feature>
<dbReference type="Gene3D" id="2.60.120.10">
    <property type="entry name" value="Jelly Rolls"/>
    <property type="match status" value="1"/>
</dbReference>
<dbReference type="AlphaFoldDB" id="A0A239JYC2"/>
<evidence type="ECO:0000256" key="3">
    <source>
        <dbReference type="ARBA" id="ARBA00022723"/>
    </source>
</evidence>
<feature type="binding site" evidence="7">
    <location>
        <position position="51"/>
    </location>
    <ligand>
        <name>O2</name>
        <dbReference type="ChEBI" id="CHEBI:15379"/>
    </ligand>
</feature>
<dbReference type="EC" id="1.13.11.6" evidence="7"/>
<protein>
    <recommendedName>
        <fullName evidence="7">3-hydroxyanthranilate 3,4-dioxygenase</fullName>
        <ecNumber evidence="7">1.13.11.6</ecNumber>
    </recommendedName>
    <alternativeName>
        <fullName evidence="7">3-hydroxyanthranilate oxygenase</fullName>
        <shortName evidence="7">3-HAO</shortName>
    </alternativeName>
    <alternativeName>
        <fullName evidence="7">3-hydroxyanthranilic acid dioxygenase</fullName>
        <shortName evidence="7">HAD</shortName>
    </alternativeName>
</protein>
<dbReference type="PANTHER" id="PTHR15497">
    <property type="entry name" value="3-HYDROXYANTHRANILATE 3,4-DIOXYGENASE"/>
    <property type="match status" value="1"/>
</dbReference>
<dbReference type="PANTHER" id="PTHR15497:SF1">
    <property type="entry name" value="3-HYDROXYANTHRANILATE 3,4-DIOXYGENASE"/>
    <property type="match status" value="1"/>
</dbReference>
<evidence type="ECO:0000256" key="7">
    <source>
        <dbReference type="HAMAP-Rule" id="MF_00825"/>
    </source>
</evidence>
<evidence type="ECO:0000313" key="9">
    <source>
        <dbReference type="Proteomes" id="UP000198318"/>
    </source>
</evidence>
<keyword evidence="3 7" id="KW-0479">Metal-binding</keyword>
<sequence length="190" mass="21537">MTLPQLSHGRPFNFQGWIDEHRDLLKPPVGNVQVFEDAGLIIMVVGGPNQRTDFHDDPTEEFFYQLKGNMVLRVMEEEGRPPTDVQINEGDVFLLPPHVRHSPQRPEPGSIGLVVEIPRPEGLTEAFEWYCTECHHLVHRAELQVRSIVDDLPPAFEGFYNSDRKCPNCGAVHPGRTWPRAMTPTTAPRA</sequence>
<evidence type="ECO:0000313" key="8">
    <source>
        <dbReference type="EMBL" id="SNT10987.1"/>
    </source>
</evidence>
<accession>A0A239JYC2</accession>
<dbReference type="GO" id="GO:0008198">
    <property type="term" value="F:ferrous iron binding"/>
    <property type="evidence" value="ECO:0007669"/>
    <property type="project" value="UniProtKB-UniRule"/>
</dbReference>
<feature type="binding site" evidence="7">
    <location>
        <position position="55"/>
    </location>
    <ligand>
        <name>Fe cation</name>
        <dbReference type="ChEBI" id="CHEBI:24875"/>
        <label>1</label>
        <note>catalytic</note>
    </ligand>
</feature>
<comment type="similarity">
    <text evidence="7">Belongs to the 3-HAO family.</text>
</comment>
<dbReference type="EMBL" id="FZOR01000016">
    <property type="protein sequence ID" value="SNT10987.1"/>
    <property type="molecule type" value="Genomic_DNA"/>
</dbReference>
<feature type="binding site" evidence="7">
    <location>
        <position position="61"/>
    </location>
    <ligand>
        <name>substrate</name>
    </ligand>
</feature>
<dbReference type="GO" id="GO:0000334">
    <property type="term" value="F:3-hydroxyanthranilate 3,4-dioxygenase activity"/>
    <property type="evidence" value="ECO:0007669"/>
    <property type="project" value="UniProtKB-UniRule"/>
</dbReference>
<dbReference type="RefSeq" id="WP_089327247.1">
    <property type="nucleotide sequence ID" value="NZ_FZOR01000016.1"/>
</dbReference>
<keyword evidence="9" id="KW-1185">Reference proteome</keyword>
<comment type="function">
    <text evidence="1 7">Catalyzes the oxidative ring opening of 3-hydroxyanthranilate to 2-amino-3-carboxymuconate semialdehyde, which spontaneously cyclizes to quinolinate.</text>
</comment>
<keyword evidence="2 7" id="KW-0662">Pyridine nucleotide biosynthesis</keyword>
<dbReference type="OrthoDB" id="5002379at2"/>
<reference evidence="8 9" key="1">
    <citation type="submission" date="2017-06" db="EMBL/GenBank/DDBJ databases">
        <authorList>
            <person name="Kim H.J."/>
            <person name="Triplett B.A."/>
        </authorList>
    </citation>
    <scope>NUCLEOTIDE SEQUENCE [LARGE SCALE GENOMIC DNA]</scope>
    <source>
        <strain evidence="8 9">DSM 44715</strain>
    </source>
</reference>
<feature type="binding site" evidence="7">
    <location>
        <position position="169"/>
    </location>
    <ligand>
        <name>Fe cation</name>
        <dbReference type="ChEBI" id="CHEBI:24875"/>
        <label>2</label>
    </ligand>
</feature>
<proteinExistence type="inferred from homology"/>
<dbReference type="SUPFAM" id="SSF51182">
    <property type="entry name" value="RmlC-like cupins"/>
    <property type="match status" value="1"/>
</dbReference>
<dbReference type="CDD" id="cd06123">
    <property type="entry name" value="cupin_HAO"/>
    <property type="match status" value="1"/>
</dbReference>
<dbReference type="InterPro" id="IPR014710">
    <property type="entry name" value="RmlC-like_jellyroll"/>
</dbReference>
<feature type="binding site" evidence="7">
    <location>
        <position position="131"/>
    </location>
    <ligand>
        <name>Fe cation</name>
        <dbReference type="ChEBI" id="CHEBI:24875"/>
        <label>2</label>
    </ligand>
</feature>
<comment type="cofactor">
    <cofactor evidence="7">
        <name>Fe(2+)</name>
        <dbReference type="ChEBI" id="CHEBI:29033"/>
    </cofactor>
    <text evidence="7">Binds 2 Fe(2+) ions per subunit.</text>
</comment>
<feature type="binding site" evidence="7">
    <location>
        <position position="116"/>
    </location>
    <ligand>
        <name>substrate</name>
    </ligand>
</feature>
<keyword evidence="6 7" id="KW-0408">Iron</keyword>
<organism evidence="8 9">
    <name type="scientific">Actinomadura meyerae</name>
    <dbReference type="NCBI Taxonomy" id="240840"/>
    <lineage>
        <taxon>Bacteria</taxon>
        <taxon>Bacillati</taxon>
        <taxon>Actinomycetota</taxon>
        <taxon>Actinomycetes</taxon>
        <taxon>Streptosporangiales</taxon>
        <taxon>Thermomonosporaceae</taxon>
        <taxon>Actinomadura</taxon>
    </lineage>
</organism>
<gene>
    <name evidence="7" type="primary">nbaC</name>
    <name evidence="8" type="ORF">SAMN05443665_101680</name>
</gene>
<dbReference type="InterPro" id="IPR010329">
    <property type="entry name" value="3hydroanth_dOase"/>
</dbReference>
<feature type="binding site" evidence="7">
    <location>
        <position position="61"/>
    </location>
    <ligand>
        <name>Fe cation</name>
        <dbReference type="ChEBI" id="CHEBI:24875"/>
        <label>1</label>
        <note>catalytic</note>
    </ligand>
</feature>
<keyword evidence="4 7" id="KW-0223">Dioxygenase</keyword>
<dbReference type="GO" id="GO:0006569">
    <property type="term" value="P:L-tryptophan catabolic process"/>
    <property type="evidence" value="ECO:0007669"/>
    <property type="project" value="UniProtKB-UniRule"/>
</dbReference>
<feature type="binding site" evidence="7">
    <location>
        <position position="105"/>
    </location>
    <ligand>
        <name>substrate</name>
    </ligand>
</feature>
<keyword evidence="5 7" id="KW-0560">Oxidoreductase</keyword>
<comment type="pathway">
    <text evidence="7">Cofactor biosynthesis; NAD(+) biosynthesis; quinolinate from L-kynurenine: step 3/3.</text>
</comment>
<evidence type="ECO:0000256" key="2">
    <source>
        <dbReference type="ARBA" id="ARBA00022642"/>
    </source>
</evidence>
<dbReference type="NCBIfam" id="TIGR03037">
    <property type="entry name" value="anthran_nbaC"/>
    <property type="match status" value="1"/>
</dbReference>
<feature type="binding site" evidence="7">
    <location>
        <position position="134"/>
    </location>
    <ligand>
        <name>Fe cation</name>
        <dbReference type="ChEBI" id="CHEBI:24875"/>
        <label>2</label>
    </ligand>
</feature>
<name>A0A239JYC2_9ACTN</name>
<dbReference type="NCBIfam" id="NF009763">
    <property type="entry name" value="PRK13264.1"/>
    <property type="match status" value="1"/>
</dbReference>
<dbReference type="GO" id="GO:0009435">
    <property type="term" value="P:NAD+ biosynthetic process"/>
    <property type="evidence" value="ECO:0007669"/>
    <property type="project" value="UniProtKB-UniPathway"/>
</dbReference>